<dbReference type="PANTHER" id="PTHR43767">
    <property type="entry name" value="LONG-CHAIN-FATTY-ACID--COA LIGASE"/>
    <property type="match status" value="1"/>
</dbReference>
<dbReference type="InterPro" id="IPR000873">
    <property type="entry name" value="AMP-dep_synth/lig_dom"/>
</dbReference>
<evidence type="ECO:0000256" key="8">
    <source>
        <dbReference type="ARBA" id="ARBA00042773"/>
    </source>
</evidence>
<reference evidence="11 12" key="1">
    <citation type="submission" date="2019-03" db="EMBL/GenBank/DDBJ databases">
        <title>Draft Genome Sequence of Massilia arenosa sp. nov., a Novel Massilia Species Isolated from a Sandy-loam Maize Soil.</title>
        <authorList>
            <person name="Raths R."/>
            <person name="Peta V."/>
            <person name="Bucking H."/>
        </authorList>
    </citation>
    <scope>NUCLEOTIDE SEQUENCE [LARGE SCALE GENOMIC DNA]</scope>
    <source>
        <strain evidence="11 12">MC02</strain>
    </source>
</reference>
<dbReference type="Pfam" id="PF00501">
    <property type="entry name" value="AMP-binding"/>
    <property type="match status" value="1"/>
</dbReference>
<dbReference type="Gene3D" id="3.30.300.30">
    <property type="match status" value="1"/>
</dbReference>
<dbReference type="Gene3D" id="3.40.50.12780">
    <property type="entry name" value="N-terminal domain of ligase-like"/>
    <property type="match status" value="1"/>
</dbReference>
<evidence type="ECO:0000256" key="5">
    <source>
        <dbReference type="ARBA" id="ARBA00023136"/>
    </source>
</evidence>
<proteinExistence type="inferred from homology"/>
<comment type="subcellular location">
    <subcellularLocation>
        <location evidence="1">Membrane</location>
        <topology evidence="1">Peripheral membrane protein</topology>
    </subcellularLocation>
</comment>
<sequence>MQKIWLNSYPPGVPPTAAVDAFASLPALFDWIVRTYGPQPAFTNQGTTLTWAELDERARAFAGYLQGVLGLAPGARVALMLPNLLQYPVGLFGVLRAGCVVVNVNPLYTARELQYQLADSGASAIVVLDNFAHTLEQVLAATAVRHVVVTRAGDLLPFPKAQIVNLVVRHVRHMVPAWYLPQAVRWHEALRRGRTAGLRPATPAPQDTAFLQYTGGTTGVPKGAVLSHANLVANIEQTAAWVGGVLVPGRETAIVPLPLYHVFALTATLTFCRLGAHVVLVTNPRELPAFVRELRHSPWTVLIGVNTLFNALLNEPGLAQVDMRRAKLVVAGGMAVQRAVAERWQQRCGTALVEGYGLTEASPIVCANRPDQPAFTGAIGLPLPSTEVAILDDTGQELALGEPGEICVRGPQVMQGYWQRPEETARVFHPGGWLRTGDIGVLEPTGYVRLIDRLKDMIVVSGFKVYPNEVEDVLALHPGVFEAAAIRAPDPHSQEVVKAVVVRRDPQLTEQALLEHCRQHLTGYKVPRAIVFRSAPLPKSPIGKILRRVVQAEEDARLATTTAG</sequence>
<dbReference type="InterPro" id="IPR020845">
    <property type="entry name" value="AMP-binding_CS"/>
</dbReference>
<dbReference type="InterPro" id="IPR050237">
    <property type="entry name" value="ATP-dep_AMP-bd_enzyme"/>
</dbReference>
<evidence type="ECO:0000313" key="11">
    <source>
        <dbReference type="EMBL" id="TFW28645.1"/>
    </source>
</evidence>
<comment type="caution">
    <text evidence="11">The sequence shown here is derived from an EMBL/GenBank/DDBJ whole genome shotgun (WGS) entry which is preliminary data.</text>
</comment>
<evidence type="ECO:0000259" key="10">
    <source>
        <dbReference type="Pfam" id="PF13193"/>
    </source>
</evidence>
<evidence type="ECO:0000256" key="6">
    <source>
        <dbReference type="ARBA" id="ARBA00026121"/>
    </source>
</evidence>
<protein>
    <recommendedName>
        <fullName evidence="7">Long-chain-fatty-acid--CoA ligase</fullName>
        <ecNumber evidence="6">6.2.1.3</ecNumber>
    </recommendedName>
    <alternativeName>
        <fullName evidence="8">Long-chain acyl-CoA synthetase</fullName>
    </alternativeName>
</protein>
<dbReference type="InterPro" id="IPR042099">
    <property type="entry name" value="ANL_N_sf"/>
</dbReference>
<gene>
    <name evidence="11" type="ORF">E4L96_02195</name>
</gene>
<evidence type="ECO:0000256" key="1">
    <source>
        <dbReference type="ARBA" id="ARBA00004170"/>
    </source>
</evidence>
<dbReference type="InterPro" id="IPR025110">
    <property type="entry name" value="AMP-bd_C"/>
</dbReference>
<name>A0A4Y9SQ89_9BURK</name>
<dbReference type="CDD" id="cd05936">
    <property type="entry name" value="FC-FACS_FadD_like"/>
    <property type="match status" value="1"/>
</dbReference>
<dbReference type="FunFam" id="3.40.50.12780:FF:000003">
    <property type="entry name" value="Long-chain-fatty-acid--CoA ligase FadD"/>
    <property type="match status" value="1"/>
</dbReference>
<evidence type="ECO:0000256" key="3">
    <source>
        <dbReference type="ARBA" id="ARBA00006432"/>
    </source>
</evidence>
<dbReference type="Proteomes" id="UP000298438">
    <property type="component" value="Unassembled WGS sequence"/>
</dbReference>
<evidence type="ECO:0000259" key="9">
    <source>
        <dbReference type="Pfam" id="PF00501"/>
    </source>
</evidence>
<dbReference type="AlphaFoldDB" id="A0A4Y9SQ89"/>
<comment type="similarity">
    <text evidence="3">Belongs to the ATP-dependent AMP-binding enzyme family.</text>
</comment>
<dbReference type="SUPFAM" id="SSF56801">
    <property type="entry name" value="Acetyl-CoA synthetase-like"/>
    <property type="match status" value="1"/>
</dbReference>
<dbReference type="InterPro" id="IPR045851">
    <property type="entry name" value="AMP-bd_C_sf"/>
</dbReference>
<dbReference type="GO" id="GO:0016020">
    <property type="term" value="C:membrane"/>
    <property type="evidence" value="ECO:0007669"/>
    <property type="project" value="UniProtKB-SubCell"/>
</dbReference>
<evidence type="ECO:0000256" key="7">
    <source>
        <dbReference type="ARBA" id="ARBA00039545"/>
    </source>
</evidence>
<feature type="domain" description="AMP-binding enzyme C-terminal" evidence="10">
    <location>
        <begin position="469"/>
        <end position="544"/>
    </location>
</feature>
<dbReference type="GO" id="GO:0004467">
    <property type="term" value="F:long-chain fatty acid-CoA ligase activity"/>
    <property type="evidence" value="ECO:0007669"/>
    <property type="project" value="UniProtKB-EC"/>
</dbReference>
<dbReference type="PANTHER" id="PTHR43767:SF8">
    <property type="entry name" value="LONG-CHAIN-FATTY-ACID--COA LIGASE"/>
    <property type="match status" value="1"/>
</dbReference>
<keyword evidence="4 11" id="KW-0436">Ligase</keyword>
<dbReference type="RefSeq" id="WP_135205604.1">
    <property type="nucleotide sequence ID" value="NZ_SPVF01000032.1"/>
</dbReference>
<dbReference type="OrthoDB" id="9766486at2"/>
<evidence type="ECO:0000313" key="12">
    <source>
        <dbReference type="Proteomes" id="UP000298438"/>
    </source>
</evidence>
<evidence type="ECO:0000256" key="2">
    <source>
        <dbReference type="ARBA" id="ARBA00005005"/>
    </source>
</evidence>
<dbReference type="PROSITE" id="PS00455">
    <property type="entry name" value="AMP_BINDING"/>
    <property type="match status" value="1"/>
</dbReference>
<feature type="domain" description="AMP-dependent synthetase/ligase" evidence="9">
    <location>
        <begin position="30"/>
        <end position="418"/>
    </location>
</feature>
<accession>A0A4Y9SQ89</accession>
<comment type="pathway">
    <text evidence="2">Lipid metabolism; fatty acid beta-oxidation.</text>
</comment>
<evidence type="ECO:0000256" key="4">
    <source>
        <dbReference type="ARBA" id="ARBA00022598"/>
    </source>
</evidence>
<keyword evidence="12" id="KW-1185">Reference proteome</keyword>
<dbReference type="Pfam" id="PF13193">
    <property type="entry name" value="AMP-binding_C"/>
    <property type="match status" value="1"/>
</dbReference>
<keyword evidence="5" id="KW-0472">Membrane</keyword>
<dbReference type="EC" id="6.2.1.3" evidence="6"/>
<dbReference type="EMBL" id="SPVF01000032">
    <property type="protein sequence ID" value="TFW28645.1"/>
    <property type="molecule type" value="Genomic_DNA"/>
</dbReference>
<organism evidence="11 12">
    <name type="scientific">Zemynaea arenosa</name>
    <dbReference type="NCBI Taxonomy" id="2561931"/>
    <lineage>
        <taxon>Bacteria</taxon>
        <taxon>Pseudomonadati</taxon>
        <taxon>Pseudomonadota</taxon>
        <taxon>Betaproteobacteria</taxon>
        <taxon>Burkholderiales</taxon>
        <taxon>Oxalobacteraceae</taxon>
        <taxon>Telluria group</taxon>
        <taxon>Zemynaea</taxon>
    </lineage>
</organism>